<evidence type="ECO:0000256" key="4">
    <source>
        <dbReference type="ARBA" id="ARBA00022723"/>
    </source>
</evidence>
<dbReference type="Pfam" id="PF24990">
    <property type="entry name" value="PAS_13"/>
    <property type="match status" value="1"/>
</dbReference>
<dbReference type="GO" id="GO:0008270">
    <property type="term" value="F:zinc ion binding"/>
    <property type="evidence" value="ECO:0007669"/>
    <property type="project" value="InterPro"/>
</dbReference>
<dbReference type="SUPFAM" id="SSF57701">
    <property type="entry name" value="Zn2/Cys6 DNA-binding domain"/>
    <property type="match status" value="1"/>
</dbReference>
<keyword evidence="9" id="KW-0539">Nucleus</keyword>
<feature type="region of interest" description="Disordered" evidence="10">
    <location>
        <begin position="1"/>
        <end position="42"/>
    </location>
</feature>
<dbReference type="STRING" id="1276538.A0A1X7RQ20"/>
<feature type="compositionally biased region" description="Low complexity" evidence="10">
    <location>
        <begin position="135"/>
        <end position="147"/>
    </location>
</feature>
<evidence type="ECO:0000313" key="12">
    <source>
        <dbReference type="EMBL" id="SMQ49542.1"/>
    </source>
</evidence>
<dbReference type="PANTHER" id="PTHR47659:SF1">
    <property type="entry name" value="TRANSCRIPTION ACTIVATOR OF GLUCONEOGENESIS ERT1"/>
    <property type="match status" value="1"/>
</dbReference>
<evidence type="ECO:0000256" key="2">
    <source>
        <dbReference type="ARBA" id="ARBA00010855"/>
    </source>
</evidence>
<dbReference type="EMBL" id="LT853695">
    <property type="protein sequence ID" value="SMQ49542.1"/>
    <property type="molecule type" value="Genomic_DNA"/>
</dbReference>
<feature type="domain" description="Zn(2)-C6 fungal-type" evidence="11">
    <location>
        <begin position="45"/>
        <end position="74"/>
    </location>
</feature>
<proteinExistence type="inferred from homology"/>
<sequence>MMADEKTEHSSEEKSPTQTGSSTTQSAKSNAKDPSRSKRKKARRACFACQRAHLTCGDERPCLRCIKRGLQDQCHDGVRKKAKYLHDAPAEALVPGFSNNFAMSRNQNMPSVPAAPMSNGLPVSQPGAFYPQSAGPSYPQYGSSSQQNPMGPPMLDGSGMVSDFASSAPVEPPSQFQATPNQQTSPAQDLTSNLEHTPSISTVGGTSFDTPYFDPNDPALFNFNISELNFGNHYGALEFGMLGHMSSGAVNTPELDGLNSMGQHNQRSVSYDGSNAFTSGYNYNQGFPSWQNAPNSGSRHGSAANAWTSQNNALDAFAIGEQGSITGASPHSQNQDYAAMSSPETQYVQPEQTQQSDLLRQSLTQAQQNSQAFSCQQGTGTQTGASSKGTATPRVPRFDIDPGRPQPVFLAELMDEDSVVQFFDDFAELAFRASRTSVIGEPCSLLKYRTKDHPGWSSSDTSGENGKRHRASEDGRIEPITNGESGMNALGDKDGKVDCVMCWHVKRDVFDIPMLIVMNFLPKI</sequence>
<dbReference type="InterPro" id="IPR050335">
    <property type="entry name" value="ERT1_acuK_gluconeogen_tf"/>
</dbReference>
<dbReference type="GO" id="GO:0000981">
    <property type="term" value="F:DNA-binding transcription factor activity, RNA polymerase II-specific"/>
    <property type="evidence" value="ECO:0007669"/>
    <property type="project" value="InterPro"/>
</dbReference>
<evidence type="ECO:0000256" key="9">
    <source>
        <dbReference type="ARBA" id="ARBA00023242"/>
    </source>
</evidence>
<evidence type="ECO:0000256" key="7">
    <source>
        <dbReference type="ARBA" id="ARBA00023125"/>
    </source>
</evidence>
<keyword evidence="5" id="KW-0862">Zinc</keyword>
<evidence type="ECO:0000256" key="6">
    <source>
        <dbReference type="ARBA" id="ARBA00023015"/>
    </source>
</evidence>
<feature type="compositionally biased region" description="Polar residues" evidence="10">
    <location>
        <begin position="174"/>
        <end position="203"/>
    </location>
</feature>
<comment type="similarity">
    <text evidence="2">Belongs to the ERT1/acuK family.</text>
</comment>
<evidence type="ECO:0000256" key="8">
    <source>
        <dbReference type="ARBA" id="ARBA00023163"/>
    </source>
</evidence>
<dbReference type="InterPro" id="IPR056751">
    <property type="entry name" value="PAS_13"/>
</dbReference>
<gene>
    <name evidence="12" type="ORF">ZT3D7_G4693</name>
</gene>
<organism evidence="12 13">
    <name type="scientific">Zymoseptoria tritici (strain ST99CH_3D7)</name>
    <dbReference type="NCBI Taxonomy" id="1276538"/>
    <lineage>
        <taxon>Eukaryota</taxon>
        <taxon>Fungi</taxon>
        <taxon>Dikarya</taxon>
        <taxon>Ascomycota</taxon>
        <taxon>Pezizomycotina</taxon>
        <taxon>Dothideomycetes</taxon>
        <taxon>Dothideomycetidae</taxon>
        <taxon>Mycosphaerellales</taxon>
        <taxon>Mycosphaerellaceae</taxon>
        <taxon>Zymoseptoria</taxon>
    </lineage>
</organism>
<keyword evidence="4" id="KW-0479">Metal-binding</keyword>
<evidence type="ECO:0000256" key="3">
    <source>
        <dbReference type="ARBA" id="ARBA00022432"/>
    </source>
</evidence>
<evidence type="ECO:0000313" key="13">
    <source>
        <dbReference type="Proteomes" id="UP000215127"/>
    </source>
</evidence>
<comment type="subcellular location">
    <subcellularLocation>
        <location evidence="1">Nucleus</location>
    </subcellularLocation>
</comment>
<evidence type="ECO:0000259" key="11">
    <source>
        <dbReference type="PROSITE" id="PS50048"/>
    </source>
</evidence>
<protein>
    <recommendedName>
        <fullName evidence="11">Zn(2)-C6 fungal-type domain-containing protein</fullName>
    </recommendedName>
</protein>
<feature type="compositionally biased region" description="Polar residues" evidence="10">
    <location>
        <begin position="369"/>
        <end position="390"/>
    </location>
</feature>
<dbReference type="PROSITE" id="PS50048">
    <property type="entry name" value="ZN2_CY6_FUNGAL_2"/>
    <property type="match status" value="1"/>
</dbReference>
<keyword evidence="13" id="KW-1185">Reference proteome</keyword>
<evidence type="ECO:0000256" key="5">
    <source>
        <dbReference type="ARBA" id="ARBA00022833"/>
    </source>
</evidence>
<evidence type="ECO:0000256" key="10">
    <source>
        <dbReference type="SAM" id="MobiDB-lite"/>
    </source>
</evidence>
<keyword evidence="7" id="KW-0238">DNA-binding</keyword>
<feature type="region of interest" description="Disordered" evidence="10">
    <location>
        <begin position="323"/>
        <end position="356"/>
    </location>
</feature>
<reference evidence="12 13" key="1">
    <citation type="submission" date="2016-06" db="EMBL/GenBank/DDBJ databases">
        <authorList>
            <person name="Kjaerup R.B."/>
            <person name="Dalgaard T.S."/>
            <person name="Juul-Madsen H.R."/>
        </authorList>
    </citation>
    <scope>NUCLEOTIDE SEQUENCE [LARGE SCALE GENOMIC DNA]</scope>
</reference>
<dbReference type="Gene3D" id="4.10.240.10">
    <property type="entry name" value="Zn(2)-C6 fungal-type DNA-binding domain"/>
    <property type="match status" value="1"/>
</dbReference>
<keyword evidence="3" id="KW-0312">Gluconeogenesis</keyword>
<feature type="compositionally biased region" description="Low complexity" evidence="10">
    <location>
        <begin position="16"/>
        <end position="26"/>
    </location>
</feature>
<dbReference type="GO" id="GO:0006094">
    <property type="term" value="P:gluconeogenesis"/>
    <property type="evidence" value="ECO:0007669"/>
    <property type="project" value="UniProtKB-KW"/>
</dbReference>
<dbReference type="GO" id="GO:0009267">
    <property type="term" value="P:cellular response to starvation"/>
    <property type="evidence" value="ECO:0007669"/>
    <property type="project" value="TreeGrafter"/>
</dbReference>
<feature type="region of interest" description="Disordered" evidence="10">
    <location>
        <begin position="452"/>
        <end position="489"/>
    </location>
</feature>
<dbReference type="SMART" id="SM00066">
    <property type="entry name" value="GAL4"/>
    <property type="match status" value="1"/>
</dbReference>
<dbReference type="PANTHER" id="PTHR47659">
    <property type="entry name" value="ZN(II)2CYS6 TRANSCRIPTION FACTOR (EUROFUNG)-RELATED"/>
    <property type="match status" value="1"/>
</dbReference>
<feature type="region of interest" description="Disordered" evidence="10">
    <location>
        <begin position="369"/>
        <end position="403"/>
    </location>
</feature>
<name>A0A1X7RQ20_ZYMT9</name>
<dbReference type="GO" id="GO:0000977">
    <property type="term" value="F:RNA polymerase II transcription regulatory region sequence-specific DNA binding"/>
    <property type="evidence" value="ECO:0007669"/>
    <property type="project" value="TreeGrafter"/>
</dbReference>
<keyword evidence="6" id="KW-0805">Transcription regulation</keyword>
<accession>A0A1X7RQ20</accession>
<dbReference type="CDD" id="cd00067">
    <property type="entry name" value="GAL4"/>
    <property type="match status" value="1"/>
</dbReference>
<dbReference type="GO" id="GO:0005634">
    <property type="term" value="C:nucleus"/>
    <property type="evidence" value="ECO:0007669"/>
    <property type="project" value="UniProtKB-SubCell"/>
</dbReference>
<feature type="region of interest" description="Disordered" evidence="10">
    <location>
        <begin position="128"/>
        <end position="203"/>
    </location>
</feature>
<keyword evidence="8" id="KW-0804">Transcription</keyword>
<evidence type="ECO:0000256" key="1">
    <source>
        <dbReference type="ARBA" id="ARBA00004123"/>
    </source>
</evidence>
<dbReference type="InterPro" id="IPR036864">
    <property type="entry name" value="Zn2-C6_fun-type_DNA-bd_sf"/>
</dbReference>
<dbReference type="AlphaFoldDB" id="A0A1X7RQ20"/>
<dbReference type="InterPro" id="IPR001138">
    <property type="entry name" value="Zn2Cys6_DnaBD"/>
</dbReference>
<dbReference type="Proteomes" id="UP000215127">
    <property type="component" value="Chromosome 4"/>
</dbReference>
<feature type="compositionally biased region" description="Basic and acidic residues" evidence="10">
    <location>
        <begin position="1"/>
        <end position="15"/>
    </location>
</feature>